<dbReference type="WBParaSite" id="PSAMB.scaffold468size50171.g6216.t1">
    <property type="protein sequence ID" value="PSAMB.scaffold468size50171.g6216.t1"/>
    <property type="gene ID" value="PSAMB.scaffold468size50171.g6216"/>
</dbReference>
<reference evidence="4" key="1">
    <citation type="submission" date="2022-11" db="UniProtKB">
        <authorList>
            <consortium name="WormBaseParasite"/>
        </authorList>
    </citation>
    <scope>IDENTIFICATION</scope>
</reference>
<evidence type="ECO:0000259" key="2">
    <source>
        <dbReference type="Pfam" id="PF01682"/>
    </source>
</evidence>
<feature type="domain" description="Domain of unknown function DB" evidence="2">
    <location>
        <begin position="66"/>
        <end position="171"/>
    </location>
</feature>
<dbReference type="Pfam" id="PF01682">
    <property type="entry name" value="DB"/>
    <property type="match status" value="1"/>
</dbReference>
<dbReference type="InterPro" id="IPR002602">
    <property type="entry name" value="DB"/>
</dbReference>
<keyword evidence="3" id="KW-1185">Reference proteome</keyword>
<accession>A0A914WN62</accession>
<organism evidence="3 4">
    <name type="scientific">Plectus sambesii</name>
    <dbReference type="NCBI Taxonomy" id="2011161"/>
    <lineage>
        <taxon>Eukaryota</taxon>
        <taxon>Metazoa</taxon>
        <taxon>Ecdysozoa</taxon>
        <taxon>Nematoda</taxon>
        <taxon>Chromadorea</taxon>
        <taxon>Plectida</taxon>
        <taxon>Plectina</taxon>
        <taxon>Plectoidea</taxon>
        <taxon>Plectidae</taxon>
        <taxon>Plectus</taxon>
    </lineage>
</organism>
<sequence>MSSKSPHALLALLLCFFCYKMFIGTEEMGRLQSKAIVSSSIEIMHAERMNAEKLLQHKLDNATKACCRKLPSIPTNCYDYCSFDALNTTSIVSLAMNYSPCHLTRDSISAIMSCMTFNHDHTSCCEELNIHKTEAGQKCIDFCKGNLEFGPLMDVTYFPCLEMMEQIMFCYKKHAIETL</sequence>
<dbReference type="Proteomes" id="UP000887566">
    <property type="component" value="Unplaced"/>
</dbReference>
<feature type="signal peptide" evidence="1">
    <location>
        <begin position="1"/>
        <end position="24"/>
    </location>
</feature>
<keyword evidence="1" id="KW-0732">Signal</keyword>
<feature type="chain" id="PRO_5036857642" description="Domain of unknown function DB domain-containing protein" evidence="1">
    <location>
        <begin position="25"/>
        <end position="179"/>
    </location>
</feature>
<evidence type="ECO:0000256" key="1">
    <source>
        <dbReference type="SAM" id="SignalP"/>
    </source>
</evidence>
<dbReference type="AlphaFoldDB" id="A0A914WN62"/>
<proteinExistence type="predicted"/>
<evidence type="ECO:0000313" key="4">
    <source>
        <dbReference type="WBParaSite" id="PSAMB.scaffold468size50171.g6216.t1"/>
    </source>
</evidence>
<evidence type="ECO:0000313" key="3">
    <source>
        <dbReference type="Proteomes" id="UP000887566"/>
    </source>
</evidence>
<dbReference type="PANTHER" id="PTHR46705:SF2">
    <property type="entry name" value="DOMAIN OF UNKNOWN FUNCTION DB DOMAIN-CONTAINING PROTEIN"/>
    <property type="match status" value="1"/>
</dbReference>
<dbReference type="PANTHER" id="PTHR46705">
    <property type="entry name" value="PROTEIN CBG09805"/>
    <property type="match status" value="1"/>
</dbReference>
<protein>
    <recommendedName>
        <fullName evidence="2">Domain of unknown function DB domain-containing protein</fullName>
    </recommendedName>
</protein>
<name>A0A914WN62_9BILA</name>